<dbReference type="Pfam" id="PF00583">
    <property type="entry name" value="Acetyltransf_1"/>
    <property type="match status" value="1"/>
</dbReference>
<dbReference type="RefSeq" id="WP_001261948.1">
    <property type="nucleotide sequence ID" value="NC_009457.1"/>
</dbReference>
<dbReference type="EMBL" id="CP000627">
    <property type="protein sequence ID" value="ABQ21993.1"/>
    <property type="molecule type" value="Genomic_DNA"/>
</dbReference>
<evidence type="ECO:0000313" key="3">
    <source>
        <dbReference type="EMBL" id="ABQ21993.1"/>
    </source>
</evidence>
<dbReference type="PATRIC" id="fig|345073.21.peg.1300"/>
<keyword evidence="1" id="KW-0808">Transferase</keyword>
<dbReference type="PANTHER" id="PTHR13947:SF37">
    <property type="entry name" value="LD18367P"/>
    <property type="match status" value="1"/>
</dbReference>
<dbReference type="PROSITE" id="PS51186">
    <property type="entry name" value="GNAT"/>
    <property type="match status" value="1"/>
</dbReference>
<dbReference type="InterPro" id="IPR050769">
    <property type="entry name" value="NAT_camello-type"/>
</dbReference>
<evidence type="ECO:0000313" key="4">
    <source>
        <dbReference type="Proteomes" id="UP000000249"/>
    </source>
</evidence>
<reference evidence="3 4" key="1">
    <citation type="submission" date="2007-03" db="EMBL/GenBank/DDBJ databases">
        <authorList>
            <person name="Heidelberg J."/>
        </authorList>
    </citation>
    <scope>NUCLEOTIDE SEQUENCE [LARGE SCALE GENOMIC DNA]</scope>
    <source>
        <strain evidence="4">ATCC 39541 / Classical Ogawa 395 / O395</strain>
    </source>
</reference>
<evidence type="ECO:0000256" key="1">
    <source>
        <dbReference type="ARBA" id="ARBA00022679"/>
    </source>
</evidence>
<proteinExistence type="predicted"/>
<dbReference type="OrthoDB" id="5419426at2"/>
<feature type="domain" description="N-acetyltransferase" evidence="2">
    <location>
        <begin position="3"/>
        <end position="161"/>
    </location>
</feature>
<gene>
    <name evidence="3" type="ordered locus">VC0395_A0840</name>
</gene>
<dbReference type="CDD" id="cd04301">
    <property type="entry name" value="NAT_SF"/>
    <property type="match status" value="1"/>
</dbReference>
<dbReference type="KEGG" id="vco:VC0395_A0840"/>
<name>A0A0H3AMA8_VIBC3</name>
<dbReference type="AlphaFoldDB" id="A0A0H3AMA8"/>
<dbReference type="InterPro" id="IPR000182">
    <property type="entry name" value="GNAT_dom"/>
</dbReference>
<organism evidence="3 4">
    <name type="scientific">Vibrio cholerae serotype O1 (strain ATCC 39541 / Classical Ogawa 395 / O395)</name>
    <dbReference type="NCBI Taxonomy" id="345073"/>
    <lineage>
        <taxon>Bacteria</taxon>
        <taxon>Pseudomonadati</taxon>
        <taxon>Pseudomonadota</taxon>
        <taxon>Gammaproteobacteria</taxon>
        <taxon>Vibrionales</taxon>
        <taxon>Vibrionaceae</taxon>
        <taxon>Vibrio</taxon>
    </lineage>
</organism>
<protein>
    <recommendedName>
        <fullName evidence="2">N-acetyltransferase domain-containing protein</fullName>
    </recommendedName>
</protein>
<sequence>MRVEIVPIRPEFDAEICQIIQSVGAEFGAIGEGFGPSDAEVLAMSQYYREQDRSAYFVALLEGKVVGGGGIAPFAGHTDLCELKKLFLLPTSRGHGVGRALSEHCLNFAKQQGYTKCYLDTLSSMTQAIKLYQQLGFEHLTQPMAGTEHNGCDVWMLKSLN</sequence>
<dbReference type="SMR" id="A0A0H3AMA8"/>
<dbReference type="Proteomes" id="UP000000249">
    <property type="component" value="Chromosome 1"/>
</dbReference>
<evidence type="ECO:0000259" key="2">
    <source>
        <dbReference type="PROSITE" id="PS51186"/>
    </source>
</evidence>
<dbReference type="KEGG" id="vcr:VC395_1336"/>
<dbReference type="PANTHER" id="PTHR13947">
    <property type="entry name" value="GNAT FAMILY N-ACETYLTRANSFERASE"/>
    <property type="match status" value="1"/>
</dbReference>
<dbReference type="eggNOG" id="COG0456">
    <property type="taxonomic scope" value="Bacteria"/>
</dbReference>
<dbReference type="SUPFAM" id="SSF55729">
    <property type="entry name" value="Acyl-CoA N-acyltransferases (Nat)"/>
    <property type="match status" value="1"/>
</dbReference>
<dbReference type="Gene3D" id="3.40.630.30">
    <property type="match status" value="1"/>
</dbReference>
<accession>A0A0H3AMA8</accession>
<dbReference type="InterPro" id="IPR016181">
    <property type="entry name" value="Acyl_CoA_acyltransferase"/>
</dbReference>
<dbReference type="GO" id="GO:0008080">
    <property type="term" value="F:N-acetyltransferase activity"/>
    <property type="evidence" value="ECO:0007669"/>
    <property type="project" value="InterPro"/>
</dbReference>